<feature type="domain" description="HTH cro/C1-type" evidence="2">
    <location>
        <begin position="25"/>
        <end position="79"/>
    </location>
</feature>
<dbReference type="EMBL" id="JAGWCR010000004">
    <property type="protein sequence ID" value="MBS3648882.1"/>
    <property type="molecule type" value="Genomic_DNA"/>
</dbReference>
<reference evidence="3" key="1">
    <citation type="submission" date="2021-04" db="EMBL/GenBank/DDBJ databases">
        <title>Pseudaminobacter soli sp. nov., isolated from paddy soil contaminated by heavy metals.</title>
        <authorList>
            <person name="Zhang K."/>
        </authorList>
    </citation>
    <scope>NUCLEOTIDE SEQUENCE</scope>
    <source>
        <strain evidence="3">19-2017</strain>
    </source>
</reference>
<dbReference type="InterPro" id="IPR001387">
    <property type="entry name" value="Cro/C1-type_HTH"/>
</dbReference>
<keyword evidence="1" id="KW-0238">DNA-binding</keyword>
<evidence type="ECO:0000313" key="4">
    <source>
        <dbReference type="Proteomes" id="UP000680348"/>
    </source>
</evidence>
<evidence type="ECO:0000259" key="2">
    <source>
        <dbReference type="PROSITE" id="PS50943"/>
    </source>
</evidence>
<dbReference type="Pfam" id="PF13560">
    <property type="entry name" value="HTH_31"/>
    <property type="match status" value="1"/>
</dbReference>
<dbReference type="AlphaFoldDB" id="A0A942E5L2"/>
<dbReference type="GO" id="GO:0003677">
    <property type="term" value="F:DNA binding"/>
    <property type="evidence" value="ECO:0007669"/>
    <property type="project" value="UniProtKB-KW"/>
</dbReference>
<comment type="caution">
    <text evidence="3">The sequence shown here is derived from an EMBL/GenBank/DDBJ whole genome shotgun (WGS) entry which is preliminary data.</text>
</comment>
<dbReference type="Gene3D" id="1.10.260.40">
    <property type="entry name" value="lambda repressor-like DNA-binding domains"/>
    <property type="match status" value="1"/>
</dbReference>
<proteinExistence type="predicted"/>
<keyword evidence="4" id="KW-1185">Reference proteome</keyword>
<evidence type="ECO:0000313" key="3">
    <source>
        <dbReference type="EMBL" id="MBS3648882.1"/>
    </source>
</evidence>
<dbReference type="PANTHER" id="PTHR46558">
    <property type="entry name" value="TRACRIPTIONAL REGULATORY PROTEIN-RELATED-RELATED"/>
    <property type="match status" value="1"/>
</dbReference>
<dbReference type="PROSITE" id="PS50943">
    <property type="entry name" value="HTH_CROC1"/>
    <property type="match status" value="1"/>
</dbReference>
<gene>
    <name evidence="3" type="ORF">KEU06_09710</name>
</gene>
<dbReference type="SMART" id="SM00530">
    <property type="entry name" value="HTH_XRE"/>
    <property type="match status" value="1"/>
</dbReference>
<dbReference type="RefSeq" id="WP_188254444.1">
    <property type="nucleotide sequence ID" value="NZ_JABVCF010000004.1"/>
</dbReference>
<dbReference type="CDD" id="cd00093">
    <property type="entry name" value="HTH_XRE"/>
    <property type="match status" value="1"/>
</dbReference>
<sequence length="220" mass="23984">MEGAVKRTTKPTLDREGCIAFGRRLSHAREAAALTQAELARRLGFSRSAIGQWELGNTYPSIDNVKSLADAVRSTPEFLLFGVENSNPERMANAIPLIDKIDGKERVVTSIVLPRDALQRIGLTGEEKLRAVTVFYDDEIEGMKAGDIVVVNTEDKDIRGKGTFVLDNHDRTAIGEVQAVPGSHDKMMLVKIGGNDFEVPVGRLPIVGRVVSSVLVGRPH</sequence>
<dbReference type="Proteomes" id="UP000680348">
    <property type="component" value="Unassembled WGS sequence"/>
</dbReference>
<protein>
    <submittedName>
        <fullName evidence="3">Helix-turn-helix transcriptional regulator</fullName>
    </submittedName>
</protein>
<evidence type="ECO:0000256" key="1">
    <source>
        <dbReference type="ARBA" id="ARBA00023125"/>
    </source>
</evidence>
<dbReference type="PANTHER" id="PTHR46558:SF4">
    <property type="entry name" value="DNA-BIDING PHAGE PROTEIN"/>
    <property type="match status" value="1"/>
</dbReference>
<name>A0A942E5L2_9HYPH</name>
<dbReference type="SUPFAM" id="SSF47413">
    <property type="entry name" value="lambda repressor-like DNA-binding domains"/>
    <property type="match status" value="1"/>
</dbReference>
<dbReference type="InterPro" id="IPR010982">
    <property type="entry name" value="Lambda_DNA-bd_dom_sf"/>
</dbReference>
<accession>A0A942E5L2</accession>
<organism evidence="3 4">
    <name type="scientific">Pseudaminobacter soli</name>
    <name type="common">ex Zhang et al. 2022</name>
    <dbReference type="NCBI Taxonomy" id="2831468"/>
    <lineage>
        <taxon>Bacteria</taxon>
        <taxon>Pseudomonadati</taxon>
        <taxon>Pseudomonadota</taxon>
        <taxon>Alphaproteobacteria</taxon>
        <taxon>Hyphomicrobiales</taxon>
        <taxon>Phyllobacteriaceae</taxon>
        <taxon>Pseudaminobacter</taxon>
    </lineage>
</organism>